<protein>
    <recommendedName>
        <fullName evidence="9">Ig-like domain-containing protein</fullName>
    </recommendedName>
</protein>
<reference evidence="10" key="1">
    <citation type="submission" date="2015-11" db="EMBL/GenBank/DDBJ databases">
        <title>De novo transcriptome assembly of four potential Pierce s Disease insect vectors from Arizona vineyards.</title>
        <authorList>
            <person name="Tassone E.E."/>
        </authorList>
    </citation>
    <scope>NUCLEOTIDE SEQUENCE</scope>
</reference>
<dbReference type="GO" id="GO:0005911">
    <property type="term" value="C:cell-cell junction"/>
    <property type="evidence" value="ECO:0007669"/>
    <property type="project" value="TreeGrafter"/>
</dbReference>
<dbReference type="PANTHER" id="PTHR11640">
    <property type="entry name" value="NEPHRIN"/>
    <property type="match status" value="1"/>
</dbReference>
<dbReference type="InterPro" id="IPR007110">
    <property type="entry name" value="Ig-like_dom"/>
</dbReference>
<dbReference type="InterPro" id="IPR013783">
    <property type="entry name" value="Ig-like_fold"/>
</dbReference>
<feature type="chain" id="PRO_5008582915" description="Ig-like domain-containing protein" evidence="8">
    <location>
        <begin position="26"/>
        <end position="288"/>
    </location>
</feature>
<evidence type="ECO:0000256" key="2">
    <source>
        <dbReference type="ARBA" id="ARBA00023136"/>
    </source>
</evidence>
<accession>A0A1B6FKJ1</accession>
<dbReference type="InterPro" id="IPR003599">
    <property type="entry name" value="Ig_sub"/>
</dbReference>
<dbReference type="Pfam" id="PF07679">
    <property type="entry name" value="I-set"/>
    <property type="match status" value="1"/>
</dbReference>
<dbReference type="Gene3D" id="2.60.40.10">
    <property type="entry name" value="Immunoglobulins"/>
    <property type="match status" value="2"/>
</dbReference>
<keyword evidence="4" id="KW-0325">Glycoprotein</keyword>
<dbReference type="InterPro" id="IPR003598">
    <property type="entry name" value="Ig_sub2"/>
</dbReference>
<name>A0A1B6FKJ1_9HEMI</name>
<dbReference type="EMBL" id="GECZ01019256">
    <property type="protein sequence ID" value="JAS50513.1"/>
    <property type="molecule type" value="Transcribed_RNA"/>
</dbReference>
<keyword evidence="2 7" id="KW-0472">Membrane</keyword>
<feature type="domain" description="Ig-like" evidence="9">
    <location>
        <begin position="129"/>
        <end position="222"/>
    </location>
</feature>
<evidence type="ECO:0000259" key="9">
    <source>
        <dbReference type="PROSITE" id="PS50835"/>
    </source>
</evidence>
<dbReference type="GO" id="GO:0098609">
    <property type="term" value="P:cell-cell adhesion"/>
    <property type="evidence" value="ECO:0007669"/>
    <property type="project" value="TreeGrafter"/>
</dbReference>
<comment type="subcellular location">
    <subcellularLocation>
        <location evidence="1">Membrane</location>
        <topology evidence="1">Single-pass type I membrane protein</topology>
    </subcellularLocation>
</comment>
<keyword evidence="3" id="KW-1015">Disulfide bond</keyword>
<evidence type="ECO:0000256" key="8">
    <source>
        <dbReference type="SAM" id="SignalP"/>
    </source>
</evidence>
<dbReference type="SUPFAM" id="SSF48726">
    <property type="entry name" value="Immunoglobulin"/>
    <property type="match status" value="2"/>
</dbReference>
<keyword evidence="5" id="KW-0393">Immunoglobulin domain</keyword>
<dbReference type="PROSITE" id="PS50835">
    <property type="entry name" value="IG_LIKE"/>
    <property type="match status" value="2"/>
</dbReference>
<dbReference type="InterPro" id="IPR013098">
    <property type="entry name" value="Ig_I-set"/>
</dbReference>
<dbReference type="PANTHER" id="PTHR11640:SF31">
    <property type="entry name" value="IRREGULAR CHIASM C-ROUGHEST PROTEIN-RELATED"/>
    <property type="match status" value="1"/>
</dbReference>
<proteinExistence type="predicted"/>
<feature type="signal peptide" evidence="8">
    <location>
        <begin position="1"/>
        <end position="25"/>
    </location>
</feature>
<keyword evidence="7" id="KW-1133">Transmembrane helix</keyword>
<evidence type="ECO:0000256" key="7">
    <source>
        <dbReference type="SAM" id="Phobius"/>
    </source>
</evidence>
<sequence>MDFHPKFTIGAFSLVVLVIFTRSSAYGAASELTPNRDFNEYKVLNYAEPLVLTCNESNPSPDFVMKWLKNGKPIHTSEGERPNIVIKNISLTINRAMDDDVANYTCQLVNTKANNTVVASADFWVVGRPFVKIQETVTVIEEEKLKLECIVIGSPAPTVEWKVGNRTYDQSDGRVKLSTDPNKGIKNNILELEPVQMSDRGEIVCSAHNVATTIFDANEAMVFVRVKDKYAALWPFLGICAEVIVLCAVIFIYEKKRNKAELEESDTDQSPEQKNTPDHGKDSVRHRK</sequence>
<dbReference type="Pfam" id="PF13927">
    <property type="entry name" value="Ig_3"/>
    <property type="match status" value="1"/>
</dbReference>
<feature type="domain" description="Ig-like" evidence="9">
    <location>
        <begin position="5"/>
        <end position="118"/>
    </location>
</feature>
<evidence type="ECO:0000256" key="1">
    <source>
        <dbReference type="ARBA" id="ARBA00004479"/>
    </source>
</evidence>
<keyword evidence="8" id="KW-0732">Signal</keyword>
<evidence type="ECO:0000256" key="3">
    <source>
        <dbReference type="ARBA" id="ARBA00023157"/>
    </source>
</evidence>
<evidence type="ECO:0000256" key="5">
    <source>
        <dbReference type="ARBA" id="ARBA00023319"/>
    </source>
</evidence>
<dbReference type="SMART" id="SM00409">
    <property type="entry name" value="IG"/>
    <property type="match status" value="2"/>
</dbReference>
<dbReference type="CDD" id="cd00096">
    <property type="entry name" value="Ig"/>
    <property type="match status" value="1"/>
</dbReference>
<evidence type="ECO:0000256" key="6">
    <source>
        <dbReference type="SAM" id="MobiDB-lite"/>
    </source>
</evidence>
<dbReference type="InterPro" id="IPR051275">
    <property type="entry name" value="Cell_adhesion_signaling"/>
</dbReference>
<dbReference type="AlphaFoldDB" id="A0A1B6FKJ1"/>
<dbReference type="FunFam" id="2.60.40.10:FF:000032">
    <property type="entry name" value="palladin isoform X1"/>
    <property type="match status" value="1"/>
</dbReference>
<organism evidence="10">
    <name type="scientific">Cuerna arida</name>
    <dbReference type="NCBI Taxonomy" id="1464854"/>
    <lineage>
        <taxon>Eukaryota</taxon>
        <taxon>Metazoa</taxon>
        <taxon>Ecdysozoa</taxon>
        <taxon>Arthropoda</taxon>
        <taxon>Hexapoda</taxon>
        <taxon>Insecta</taxon>
        <taxon>Pterygota</taxon>
        <taxon>Neoptera</taxon>
        <taxon>Paraneoptera</taxon>
        <taxon>Hemiptera</taxon>
        <taxon>Auchenorrhyncha</taxon>
        <taxon>Membracoidea</taxon>
        <taxon>Cicadellidae</taxon>
        <taxon>Cicadellinae</taxon>
        <taxon>Proconiini</taxon>
        <taxon>Cuerna</taxon>
    </lineage>
</organism>
<feature type="region of interest" description="Disordered" evidence="6">
    <location>
        <begin position="261"/>
        <end position="288"/>
    </location>
</feature>
<dbReference type="SMART" id="SM00408">
    <property type="entry name" value="IGc2"/>
    <property type="match status" value="2"/>
</dbReference>
<dbReference type="GO" id="GO:0005886">
    <property type="term" value="C:plasma membrane"/>
    <property type="evidence" value="ECO:0007669"/>
    <property type="project" value="TreeGrafter"/>
</dbReference>
<evidence type="ECO:0000313" key="10">
    <source>
        <dbReference type="EMBL" id="JAS50513.1"/>
    </source>
</evidence>
<dbReference type="InterPro" id="IPR036179">
    <property type="entry name" value="Ig-like_dom_sf"/>
</dbReference>
<evidence type="ECO:0000256" key="4">
    <source>
        <dbReference type="ARBA" id="ARBA00023180"/>
    </source>
</evidence>
<gene>
    <name evidence="10" type="ORF">g.28721</name>
</gene>
<feature type="transmembrane region" description="Helical" evidence="7">
    <location>
        <begin position="232"/>
        <end position="253"/>
    </location>
</feature>
<dbReference type="GO" id="GO:0050839">
    <property type="term" value="F:cell adhesion molecule binding"/>
    <property type="evidence" value="ECO:0007669"/>
    <property type="project" value="TreeGrafter"/>
</dbReference>
<feature type="compositionally biased region" description="Basic and acidic residues" evidence="6">
    <location>
        <begin position="275"/>
        <end position="288"/>
    </location>
</feature>
<keyword evidence="7" id="KW-0812">Transmembrane</keyword>